<dbReference type="CDD" id="cd06163">
    <property type="entry name" value="S2P-M50_PDZ_RseP-like"/>
    <property type="match status" value="1"/>
</dbReference>
<feature type="transmembrane region" description="Helical" evidence="11">
    <location>
        <begin position="6"/>
        <end position="27"/>
    </location>
</feature>
<sequence>MDIFNTATHIFYVAAVFIPVLALLIFVHEFGHFIVAKKSGVKVNEFGFGFPPRIWGKRVGETIYSINLLPLGGFVNVEGENGEDLVEQGQNQVSRREGIRDNFDPARSFVSKPLHIKLSILYAGVLMNIFLAFVIFSLLQVIGVPTGISDEANDPNAKVLISDVVKGSPAWIAGIKTNDLIKEMRIENNVFYPNKLTQTQKLIKDNAGREITLVILRGKEIKEFNIIPRVNPPPGEGALGIGLLLAGNISYPWYEAPWRGAWITVATTITMISGVAHLLGQLFYEHTLSGDVAGPIGIASLTWQISALGLSHLLYFVAIISLNLAVLNALPLPALDGGRAFILLIEKIRRKNFSLRTMQWVNGIVFALLILFVLLVSIRDIERML</sequence>
<keyword evidence="5 11" id="KW-0812">Transmembrane</keyword>
<feature type="transmembrane region" description="Helical" evidence="11">
    <location>
        <begin position="357"/>
        <end position="378"/>
    </location>
</feature>
<keyword evidence="6" id="KW-0378">Hydrolase</keyword>
<feature type="transmembrane region" description="Helical" evidence="11">
    <location>
        <begin position="313"/>
        <end position="336"/>
    </location>
</feature>
<accession>A0A1G2PFF5</accession>
<evidence type="ECO:0000256" key="5">
    <source>
        <dbReference type="ARBA" id="ARBA00022692"/>
    </source>
</evidence>
<dbReference type="PANTHER" id="PTHR42837:SF2">
    <property type="entry name" value="MEMBRANE METALLOPROTEASE ARASP2, CHLOROPLASTIC-RELATED"/>
    <property type="match status" value="1"/>
</dbReference>
<keyword evidence="8 11" id="KW-1133">Transmembrane helix</keyword>
<dbReference type="EMBL" id="MHSR01000008">
    <property type="protein sequence ID" value="OHA47068.1"/>
    <property type="molecule type" value="Genomic_DNA"/>
</dbReference>
<keyword evidence="7" id="KW-0862">Zinc</keyword>
<dbReference type="GO" id="GO:0004222">
    <property type="term" value="F:metalloendopeptidase activity"/>
    <property type="evidence" value="ECO:0007669"/>
    <property type="project" value="InterPro"/>
</dbReference>
<evidence type="ECO:0000256" key="2">
    <source>
        <dbReference type="ARBA" id="ARBA00004141"/>
    </source>
</evidence>
<evidence type="ECO:0000256" key="9">
    <source>
        <dbReference type="ARBA" id="ARBA00023049"/>
    </source>
</evidence>
<feature type="transmembrane region" description="Helical" evidence="11">
    <location>
        <begin position="120"/>
        <end position="142"/>
    </location>
</feature>
<dbReference type="InterPro" id="IPR036034">
    <property type="entry name" value="PDZ_sf"/>
</dbReference>
<gene>
    <name evidence="13" type="ORF">A2828_03815</name>
</gene>
<dbReference type="GO" id="GO:0006508">
    <property type="term" value="P:proteolysis"/>
    <property type="evidence" value="ECO:0007669"/>
    <property type="project" value="UniProtKB-KW"/>
</dbReference>
<evidence type="ECO:0000256" key="4">
    <source>
        <dbReference type="ARBA" id="ARBA00022670"/>
    </source>
</evidence>
<comment type="caution">
    <text evidence="13">The sequence shown here is derived from an EMBL/GenBank/DDBJ whole genome shotgun (WGS) entry which is preliminary data.</text>
</comment>
<dbReference type="Proteomes" id="UP000178869">
    <property type="component" value="Unassembled WGS sequence"/>
</dbReference>
<keyword evidence="9" id="KW-0482">Metalloprotease</keyword>
<evidence type="ECO:0000256" key="7">
    <source>
        <dbReference type="ARBA" id="ARBA00022833"/>
    </source>
</evidence>
<dbReference type="SMART" id="SM00228">
    <property type="entry name" value="PDZ"/>
    <property type="match status" value="1"/>
</dbReference>
<evidence type="ECO:0000256" key="6">
    <source>
        <dbReference type="ARBA" id="ARBA00022801"/>
    </source>
</evidence>
<evidence type="ECO:0000259" key="12">
    <source>
        <dbReference type="SMART" id="SM00228"/>
    </source>
</evidence>
<keyword evidence="10 11" id="KW-0472">Membrane</keyword>
<dbReference type="InterPro" id="IPR004387">
    <property type="entry name" value="Pept_M50_Zn"/>
</dbReference>
<dbReference type="InterPro" id="IPR008915">
    <property type="entry name" value="Peptidase_M50"/>
</dbReference>
<dbReference type="AlphaFoldDB" id="A0A1G2PFF5"/>
<feature type="domain" description="PDZ" evidence="12">
    <location>
        <begin position="132"/>
        <end position="219"/>
    </location>
</feature>
<organism evidence="13 14">
    <name type="scientific">Candidatus Terrybacteria bacterium RIFCSPHIGHO2_01_FULL_43_35</name>
    <dbReference type="NCBI Taxonomy" id="1802361"/>
    <lineage>
        <taxon>Bacteria</taxon>
        <taxon>Candidatus Terryibacteriota</taxon>
    </lineage>
</organism>
<evidence type="ECO:0000256" key="3">
    <source>
        <dbReference type="ARBA" id="ARBA00007931"/>
    </source>
</evidence>
<dbReference type="InterPro" id="IPR001478">
    <property type="entry name" value="PDZ"/>
</dbReference>
<protein>
    <recommendedName>
        <fullName evidence="12">PDZ domain-containing protein</fullName>
    </recommendedName>
</protein>
<comment type="subcellular location">
    <subcellularLocation>
        <location evidence="2">Membrane</location>
        <topology evidence="2">Multi-pass membrane protein</topology>
    </subcellularLocation>
</comment>
<keyword evidence="4" id="KW-0645">Protease</keyword>
<reference evidence="13 14" key="1">
    <citation type="journal article" date="2016" name="Nat. Commun.">
        <title>Thousands of microbial genomes shed light on interconnected biogeochemical processes in an aquifer system.</title>
        <authorList>
            <person name="Anantharaman K."/>
            <person name="Brown C.T."/>
            <person name="Hug L.A."/>
            <person name="Sharon I."/>
            <person name="Castelle C.J."/>
            <person name="Probst A.J."/>
            <person name="Thomas B.C."/>
            <person name="Singh A."/>
            <person name="Wilkins M.J."/>
            <person name="Karaoz U."/>
            <person name="Brodie E.L."/>
            <person name="Williams K.H."/>
            <person name="Hubbard S.S."/>
            <person name="Banfield J.F."/>
        </authorList>
    </citation>
    <scope>NUCLEOTIDE SEQUENCE [LARGE SCALE GENOMIC DNA]</scope>
</reference>
<proteinExistence type="inferred from homology"/>
<dbReference type="Gene3D" id="2.30.42.10">
    <property type="match status" value="1"/>
</dbReference>
<evidence type="ECO:0000256" key="10">
    <source>
        <dbReference type="ARBA" id="ARBA00023136"/>
    </source>
</evidence>
<dbReference type="PANTHER" id="PTHR42837">
    <property type="entry name" value="REGULATOR OF SIGMA-E PROTEASE RSEP"/>
    <property type="match status" value="1"/>
</dbReference>
<evidence type="ECO:0000256" key="8">
    <source>
        <dbReference type="ARBA" id="ARBA00022989"/>
    </source>
</evidence>
<dbReference type="GO" id="GO:0016020">
    <property type="term" value="C:membrane"/>
    <property type="evidence" value="ECO:0007669"/>
    <property type="project" value="UniProtKB-SubCell"/>
</dbReference>
<feature type="transmembrane region" description="Helical" evidence="11">
    <location>
        <begin position="261"/>
        <end position="284"/>
    </location>
</feature>
<name>A0A1G2PFF5_9BACT</name>
<evidence type="ECO:0000256" key="1">
    <source>
        <dbReference type="ARBA" id="ARBA00001947"/>
    </source>
</evidence>
<evidence type="ECO:0000256" key="11">
    <source>
        <dbReference type="SAM" id="Phobius"/>
    </source>
</evidence>
<evidence type="ECO:0000313" key="14">
    <source>
        <dbReference type="Proteomes" id="UP000178869"/>
    </source>
</evidence>
<dbReference type="SUPFAM" id="SSF50156">
    <property type="entry name" value="PDZ domain-like"/>
    <property type="match status" value="1"/>
</dbReference>
<comment type="cofactor">
    <cofactor evidence="1">
        <name>Zn(2+)</name>
        <dbReference type="ChEBI" id="CHEBI:29105"/>
    </cofactor>
</comment>
<comment type="similarity">
    <text evidence="3">Belongs to the peptidase M50B family.</text>
</comment>
<dbReference type="Pfam" id="PF02163">
    <property type="entry name" value="Peptidase_M50"/>
    <property type="match status" value="1"/>
</dbReference>
<evidence type="ECO:0000313" key="13">
    <source>
        <dbReference type="EMBL" id="OHA47068.1"/>
    </source>
</evidence>